<dbReference type="Proteomes" id="UP001186944">
    <property type="component" value="Unassembled WGS sequence"/>
</dbReference>
<dbReference type="GO" id="GO:0110032">
    <property type="term" value="P:positive regulation of G2/MI transition of meiotic cell cycle"/>
    <property type="evidence" value="ECO:0007669"/>
    <property type="project" value="TreeGrafter"/>
</dbReference>
<keyword evidence="4 6" id="KW-0904">Protein phosphatase</keyword>
<dbReference type="PANTHER" id="PTHR10828:SF17">
    <property type="entry name" value="PROTEIN-TYROSINE-PHOSPHATASE"/>
    <property type="match status" value="1"/>
</dbReference>
<name>A0AA89BVW9_PINIB</name>
<dbReference type="InterPro" id="IPR000751">
    <property type="entry name" value="MPI_Phosphatase"/>
</dbReference>
<dbReference type="GO" id="GO:0009794">
    <property type="term" value="P:regulation of mitotic cell cycle, embryonic"/>
    <property type="evidence" value="ECO:0007669"/>
    <property type="project" value="UniProtKB-ARBA"/>
</dbReference>
<evidence type="ECO:0000256" key="2">
    <source>
        <dbReference type="ARBA" id="ARBA00022618"/>
    </source>
</evidence>
<dbReference type="GO" id="GO:0032502">
    <property type="term" value="P:developmental process"/>
    <property type="evidence" value="ECO:0007669"/>
    <property type="project" value="UniProtKB-ARBA"/>
</dbReference>
<dbReference type="GO" id="GO:0005634">
    <property type="term" value="C:nucleus"/>
    <property type="evidence" value="ECO:0007669"/>
    <property type="project" value="TreeGrafter"/>
</dbReference>
<dbReference type="PANTHER" id="PTHR10828">
    <property type="entry name" value="M-PHASE INDUCER PHOSPHATASE DUAL SPECIFICITY PHOSPHATASE CDC25"/>
    <property type="match status" value="1"/>
</dbReference>
<dbReference type="FunFam" id="3.40.250.10:FF:000036">
    <property type="entry name" value="M-phase inducer phosphatase"/>
    <property type="match status" value="1"/>
</dbReference>
<comment type="function">
    <text evidence="6">Tyrosine protein phosphatase which functions as a dosage-dependent inducer of mitotic progression.</text>
</comment>
<keyword evidence="5 6" id="KW-0131">Cell cycle</keyword>
<dbReference type="EMBL" id="VSWD01000008">
    <property type="protein sequence ID" value="KAK3096286.1"/>
    <property type="molecule type" value="Genomic_DNA"/>
</dbReference>
<dbReference type="PRINTS" id="PR00716">
    <property type="entry name" value="MPIPHPHTASE"/>
</dbReference>
<dbReference type="InterPro" id="IPR036873">
    <property type="entry name" value="Rhodanese-like_dom_sf"/>
</dbReference>
<dbReference type="AlphaFoldDB" id="A0AA89BVW9"/>
<evidence type="ECO:0000256" key="4">
    <source>
        <dbReference type="ARBA" id="ARBA00022912"/>
    </source>
</evidence>
<protein>
    <recommendedName>
        <fullName evidence="6">M-phase inducer phosphatase</fullName>
        <ecNumber evidence="6">3.1.3.48</ecNumber>
    </recommendedName>
</protein>
<gene>
    <name evidence="8" type="ORF">FSP39_025342</name>
</gene>
<dbReference type="SUPFAM" id="SSF52821">
    <property type="entry name" value="Rhodanese/Cell cycle control phosphatase"/>
    <property type="match status" value="1"/>
</dbReference>
<evidence type="ECO:0000313" key="8">
    <source>
        <dbReference type="EMBL" id="KAK3096286.1"/>
    </source>
</evidence>
<evidence type="ECO:0000259" key="7">
    <source>
        <dbReference type="PROSITE" id="PS50206"/>
    </source>
</evidence>
<dbReference type="SMART" id="SM00450">
    <property type="entry name" value="RHOD"/>
    <property type="match status" value="1"/>
</dbReference>
<dbReference type="GO" id="GO:0005737">
    <property type="term" value="C:cytoplasm"/>
    <property type="evidence" value="ECO:0007669"/>
    <property type="project" value="TreeGrafter"/>
</dbReference>
<dbReference type="EC" id="3.1.3.48" evidence="6"/>
<evidence type="ECO:0000256" key="5">
    <source>
        <dbReference type="ARBA" id="ARBA00023306"/>
    </source>
</evidence>
<keyword evidence="3 6" id="KW-0378">Hydrolase</keyword>
<keyword evidence="2 6" id="KW-0132">Cell division</keyword>
<accession>A0AA89BVW9</accession>
<dbReference type="GO" id="GO:0051301">
    <property type="term" value="P:cell division"/>
    <property type="evidence" value="ECO:0007669"/>
    <property type="project" value="UniProtKB-UniRule"/>
</dbReference>
<reference evidence="8" key="1">
    <citation type="submission" date="2019-08" db="EMBL/GenBank/DDBJ databases">
        <title>The improved chromosome-level genome for the pearl oyster Pinctada fucata martensii using PacBio sequencing and Hi-C.</title>
        <authorList>
            <person name="Zheng Z."/>
        </authorList>
    </citation>
    <scope>NUCLEOTIDE SEQUENCE</scope>
    <source>
        <strain evidence="8">ZZ-2019</strain>
        <tissue evidence="8">Adductor muscle</tissue>
    </source>
</reference>
<evidence type="ECO:0000256" key="1">
    <source>
        <dbReference type="ARBA" id="ARBA00011065"/>
    </source>
</evidence>
<evidence type="ECO:0000256" key="3">
    <source>
        <dbReference type="ARBA" id="ARBA00022801"/>
    </source>
</evidence>
<keyword evidence="6" id="KW-0498">Mitosis</keyword>
<evidence type="ECO:0000313" key="9">
    <source>
        <dbReference type="Proteomes" id="UP001186944"/>
    </source>
</evidence>
<evidence type="ECO:0000256" key="6">
    <source>
        <dbReference type="RuleBase" id="RU368028"/>
    </source>
</evidence>
<dbReference type="PROSITE" id="PS50206">
    <property type="entry name" value="RHODANESE_3"/>
    <property type="match status" value="1"/>
</dbReference>
<proteinExistence type="inferred from homology"/>
<comment type="catalytic activity">
    <reaction evidence="6">
        <text>O-phospho-L-tyrosyl-[protein] + H2O = L-tyrosyl-[protein] + phosphate</text>
        <dbReference type="Rhea" id="RHEA:10684"/>
        <dbReference type="Rhea" id="RHEA-COMP:10136"/>
        <dbReference type="Rhea" id="RHEA-COMP:20101"/>
        <dbReference type="ChEBI" id="CHEBI:15377"/>
        <dbReference type="ChEBI" id="CHEBI:43474"/>
        <dbReference type="ChEBI" id="CHEBI:46858"/>
        <dbReference type="ChEBI" id="CHEBI:61978"/>
        <dbReference type="EC" id="3.1.3.48"/>
    </reaction>
</comment>
<comment type="caution">
    <text evidence="8">The sequence shown here is derived from an EMBL/GenBank/DDBJ whole genome shotgun (WGS) entry which is preliminary data.</text>
</comment>
<dbReference type="GO" id="GO:0010971">
    <property type="term" value="P:positive regulation of G2/M transition of mitotic cell cycle"/>
    <property type="evidence" value="ECO:0007669"/>
    <property type="project" value="TreeGrafter"/>
</dbReference>
<dbReference type="GO" id="GO:0000086">
    <property type="term" value="P:G2/M transition of mitotic cell cycle"/>
    <property type="evidence" value="ECO:0007669"/>
    <property type="project" value="TreeGrafter"/>
</dbReference>
<organism evidence="8 9">
    <name type="scientific">Pinctada imbricata</name>
    <name type="common">Atlantic pearl-oyster</name>
    <name type="synonym">Pinctada martensii</name>
    <dbReference type="NCBI Taxonomy" id="66713"/>
    <lineage>
        <taxon>Eukaryota</taxon>
        <taxon>Metazoa</taxon>
        <taxon>Spiralia</taxon>
        <taxon>Lophotrochozoa</taxon>
        <taxon>Mollusca</taxon>
        <taxon>Bivalvia</taxon>
        <taxon>Autobranchia</taxon>
        <taxon>Pteriomorphia</taxon>
        <taxon>Pterioida</taxon>
        <taxon>Pterioidea</taxon>
        <taxon>Pteriidae</taxon>
        <taxon>Pinctada</taxon>
    </lineage>
</organism>
<keyword evidence="9" id="KW-1185">Reference proteome</keyword>
<comment type="similarity">
    <text evidence="1 6">Belongs to the MPI phosphatase family.</text>
</comment>
<feature type="domain" description="Rhodanese" evidence="7">
    <location>
        <begin position="91"/>
        <end position="201"/>
    </location>
</feature>
<dbReference type="CDD" id="cd01530">
    <property type="entry name" value="Cdc25"/>
    <property type="match status" value="1"/>
</dbReference>
<dbReference type="Gene3D" id="3.40.250.10">
    <property type="entry name" value="Rhodanese-like domain"/>
    <property type="match status" value="1"/>
</dbReference>
<dbReference type="GO" id="GO:0004725">
    <property type="term" value="F:protein tyrosine phosphatase activity"/>
    <property type="evidence" value="ECO:0007669"/>
    <property type="project" value="UniProtKB-UniRule"/>
</dbReference>
<sequence>MTPSSKGAPPSVQVVDEDSGLGMEFDQCSPLTNHGEEYVVMSLNRLVEERNLIGDGSCSYSLPTIPGKHSDLTSITCHTAADLLNGKYNGVVGSYTLIDCRYPYEYEGGHIKAAMNIHWRQEQQVAKLLHSRDNVVDDKIRHIIIFYCEFSSERGPKMCRTFRQKDRSLNKDNYPHLNFPELYLLHDGYKAFYETYPELCEPRDYKPMLHKDHAADLRHFRSKSKSWSNGDKSRKRAQKLF</sequence>
<dbReference type="Pfam" id="PF00581">
    <property type="entry name" value="Rhodanese"/>
    <property type="match status" value="1"/>
</dbReference>
<dbReference type="InterPro" id="IPR001763">
    <property type="entry name" value="Rhodanese-like_dom"/>
</dbReference>